<evidence type="ECO:0000256" key="4">
    <source>
        <dbReference type="PROSITE-ProRule" id="PRU00047"/>
    </source>
</evidence>
<evidence type="ECO:0000313" key="9">
    <source>
        <dbReference type="Proteomes" id="UP000595140"/>
    </source>
</evidence>
<dbReference type="GO" id="GO:0006508">
    <property type="term" value="P:proteolysis"/>
    <property type="evidence" value="ECO:0007669"/>
    <property type="project" value="UniProtKB-KW"/>
</dbReference>
<evidence type="ECO:0000313" key="8">
    <source>
        <dbReference type="EMBL" id="VFQ74587.1"/>
    </source>
</evidence>
<evidence type="ECO:0000256" key="1">
    <source>
        <dbReference type="ARBA" id="ARBA00005234"/>
    </source>
</evidence>
<keyword evidence="2" id="KW-0645">Protease</keyword>
<dbReference type="EMBL" id="OOIL02001340">
    <property type="protein sequence ID" value="VFQ74587.1"/>
    <property type="molecule type" value="Genomic_DNA"/>
</dbReference>
<sequence>MVGFTPQTSDLTSTMIKMFVILLKQLTDHSLDVDYLQHVRAIMFKLLGGSLFPNTTGNKLGALQHVSQVVVYDRHLHHIKSNALQIGDGERQYLEVWEGRYDATATVHMEFGMVDATPEYRQWYYLRGRRQIGNLSISTDQSTSPFLRSYRPHQCLDLGRHPDGFVPSHEKAWCAKSLAIQRLYGSWEDSYNKLAPLLGAIMGSNHGTVVDLQTQPTNAPTTFQFRYVFWSFKASIDGFHYCLPVVLVDGTHLYGKYKETLLLSVAMTGNGNIFPLAFSIVDAEDGASRKWLFMTNVMRHVVPPHRHICIISDRHGGIDHAFNNVPELHGGQVTQRFCLRHLRSNFHNKFRSKKLKNMMYKAGESPSRKYGQHSTECAGWRCIQKPILRSSPRHKKPEGLSDRNELQCHSSPKPELRKSPRLKIKDRPSTLTVVQALSGLRSKNVQSHSTPLPVTPKPKPISDNVQKQIKQKRKREEVESESVAKPSGGGLKLRKRGCVSMHRVVKRKINGQKPTVLFNDKGQPYGVAAAEMQSYIGVLARTKAPIWFDTWRQVPVTIKNKIWKSVTKVHDEHVKRVKENKYPHRLSRKGYANLEQEWAKTHSGDESVIDRSVTWVLARKDKEGNFKSDSTKQKAGEIEFLREQVCSGVLTEEGDDDVLTKALGKPEHGGRVRGQGMHMISFVDPGMVGTLACGNIGQRSRKLADRFKGACDGQHFLIPFNDVNHWALTVVKPNEEVVYYMDPLKRRIDSQEWTQVVDNAIVLYKSTMNTPMLKKKVSWENMAGIPMQKGSVDCGLFVMRYMKEICQDKEVQFASKWARRGNLEYTEDDINQTKAEFANSLHQWWKSAEAKKTPPEESAIQNSELRSVGRRINDWGFVDLRNLTIEYCRFLAVRLTQSTNPYIGVSNVTIDGLRGNLKTYESTILTPSLDEQKKKGIALKATKETVEEDSSNDDNEFGLVIKKFHKFIKKEFERKGRKHDGPPKCYGCGEIGHIKPRCPKGKSTKDKPGFTKQRAYISWGGDSGDESTDQEEEEAANLCLMAHEVHADEIQENRRRTQSGSAPAPAKASLQSIADTLNRLTITVDGMSQYLERMDWTLQRQHHDMRAFFRGINYVPLPFYTTFLGQNTDLSHFRTKAVFVFMTGIGEGQSTSRPPLFDGTNYTYWKERMRIYIRSTNFQLWLVVKNGEEIPMKKVGEKLVPKTEDKFDAEDIKKVENYAKAINMLYCAVNPDDYCKISCCTTAKEMWDKLEVTYEVSNVTIDGLRGNLKTYESTILTPSLDEQKKKGIALKATKETVEEDSSNDDYEFGLVIKKFHKFIKKEFERKGRKHDGPPKCYGCGEIGHIKPRCPKGKSTKDKPGFKKQRAYISWGGDSGDESTDQEEDEAAMGKCQTSMGSQYSADRKSFQSH</sequence>
<dbReference type="InterPro" id="IPR038765">
    <property type="entry name" value="Papain-like_cys_pep_sf"/>
</dbReference>
<dbReference type="PROSITE" id="PS50158">
    <property type="entry name" value="ZF_CCHC"/>
    <property type="match status" value="2"/>
</dbReference>
<feature type="compositionally biased region" description="Polar residues" evidence="5">
    <location>
        <begin position="429"/>
        <end position="452"/>
    </location>
</feature>
<dbReference type="GO" id="GO:0008270">
    <property type="term" value="F:zinc ion binding"/>
    <property type="evidence" value="ECO:0007669"/>
    <property type="project" value="UniProtKB-KW"/>
</dbReference>
<dbReference type="Gene3D" id="3.40.395.10">
    <property type="entry name" value="Adenoviral Proteinase, Chain A"/>
    <property type="match status" value="1"/>
</dbReference>
<evidence type="ECO:0000259" key="6">
    <source>
        <dbReference type="PROSITE" id="PS50158"/>
    </source>
</evidence>
<organism evidence="8 9">
    <name type="scientific">Cuscuta campestris</name>
    <dbReference type="NCBI Taxonomy" id="132261"/>
    <lineage>
        <taxon>Eukaryota</taxon>
        <taxon>Viridiplantae</taxon>
        <taxon>Streptophyta</taxon>
        <taxon>Embryophyta</taxon>
        <taxon>Tracheophyta</taxon>
        <taxon>Spermatophyta</taxon>
        <taxon>Magnoliopsida</taxon>
        <taxon>eudicotyledons</taxon>
        <taxon>Gunneridae</taxon>
        <taxon>Pentapetalae</taxon>
        <taxon>asterids</taxon>
        <taxon>lamiids</taxon>
        <taxon>Solanales</taxon>
        <taxon>Convolvulaceae</taxon>
        <taxon>Cuscuteae</taxon>
        <taxon>Cuscuta</taxon>
        <taxon>Cuscuta subgen. Grammica</taxon>
        <taxon>Cuscuta sect. Cleistogrammica</taxon>
    </lineage>
</organism>
<dbReference type="SUPFAM" id="SSF57756">
    <property type="entry name" value="Retrovirus zinc finger-like domains"/>
    <property type="match status" value="2"/>
</dbReference>
<dbReference type="InterPro" id="IPR003653">
    <property type="entry name" value="Peptidase_C48_C"/>
</dbReference>
<feature type="domain" description="CCHC-type" evidence="6">
    <location>
        <begin position="984"/>
        <end position="1000"/>
    </location>
</feature>
<dbReference type="GO" id="GO:0008234">
    <property type="term" value="F:cysteine-type peptidase activity"/>
    <property type="evidence" value="ECO:0007669"/>
    <property type="project" value="InterPro"/>
</dbReference>
<accession>A0A484LE25</accession>
<feature type="region of interest" description="Disordered" evidence="5">
    <location>
        <begin position="1350"/>
        <end position="1409"/>
    </location>
</feature>
<feature type="domain" description="CCHC-type" evidence="6">
    <location>
        <begin position="1335"/>
        <end position="1351"/>
    </location>
</feature>
<evidence type="ECO:0000256" key="5">
    <source>
        <dbReference type="SAM" id="MobiDB-lite"/>
    </source>
</evidence>
<keyword evidence="9" id="KW-1185">Reference proteome</keyword>
<keyword evidence="4" id="KW-0863">Zinc-finger</keyword>
<dbReference type="InterPro" id="IPR001878">
    <property type="entry name" value="Znf_CCHC"/>
</dbReference>
<feature type="compositionally biased region" description="Basic and acidic residues" evidence="5">
    <location>
        <begin position="397"/>
        <end position="428"/>
    </location>
</feature>
<proteinExistence type="inferred from homology"/>
<dbReference type="PANTHER" id="PTHR31973">
    <property type="entry name" value="POLYPROTEIN, PUTATIVE-RELATED"/>
    <property type="match status" value="1"/>
</dbReference>
<comment type="similarity">
    <text evidence="1">Belongs to the peptidase C48 family.</text>
</comment>
<dbReference type="SMART" id="SM00343">
    <property type="entry name" value="ZnF_C2HC"/>
    <property type="match status" value="2"/>
</dbReference>
<evidence type="ECO:0000256" key="3">
    <source>
        <dbReference type="ARBA" id="ARBA00022801"/>
    </source>
</evidence>
<dbReference type="PANTHER" id="PTHR31973:SF195">
    <property type="entry name" value="MUDR FAMILY TRANSPOSASE"/>
    <property type="match status" value="1"/>
</dbReference>
<feature type="compositionally biased region" description="Polar residues" evidence="5">
    <location>
        <begin position="1391"/>
        <end position="1400"/>
    </location>
</feature>
<protein>
    <recommendedName>
        <fullName evidence="10">CCHC-type domain-containing protein</fullName>
    </recommendedName>
</protein>
<dbReference type="Proteomes" id="UP000595140">
    <property type="component" value="Unassembled WGS sequence"/>
</dbReference>
<evidence type="ECO:0008006" key="10">
    <source>
        <dbReference type="Google" id="ProtNLM"/>
    </source>
</evidence>
<dbReference type="Pfam" id="PF02902">
    <property type="entry name" value="Peptidase_C48"/>
    <property type="match status" value="1"/>
</dbReference>
<keyword evidence="3" id="KW-0378">Hydrolase</keyword>
<dbReference type="Pfam" id="PF10551">
    <property type="entry name" value="MULE"/>
    <property type="match status" value="1"/>
</dbReference>
<feature type="domain" description="Ubiquitin-like protease family profile" evidence="7">
    <location>
        <begin position="615"/>
        <end position="805"/>
    </location>
</feature>
<dbReference type="SUPFAM" id="SSF54001">
    <property type="entry name" value="Cysteine proteinases"/>
    <property type="match status" value="1"/>
</dbReference>
<dbReference type="Pfam" id="PF14223">
    <property type="entry name" value="Retrotran_gag_2"/>
    <property type="match status" value="1"/>
</dbReference>
<dbReference type="InterPro" id="IPR036875">
    <property type="entry name" value="Znf_CCHC_sf"/>
</dbReference>
<name>A0A484LE25_9ASTE</name>
<dbReference type="InterPro" id="IPR018289">
    <property type="entry name" value="MULE_transposase_dom"/>
</dbReference>
<keyword evidence="4" id="KW-0862">Zinc</keyword>
<feature type="region of interest" description="Disordered" evidence="5">
    <location>
        <begin position="388"/>
        <end position="493"/>
    </location>
</feature>
<evidence type="ECO:0000256" key="2">
    <source>
        <dbReference type="ARBA" id="ARBA00022670"/>
    </source>
</evidence>
<reference evidence="8 9" key="1">
    <citation type="submission" date="2018-04" db="EMBL/GenBank/DDBJ databases">
        <authorList>
            <person name="Vogel A."/>
        </authorList>
    </citation>
    <scope>NUCLEOTIDE SEQUENCE [LARGE SCALE GENOMIC DNA]</scope>
</reference>
<keyword evidence="4" id="KW-0479">Metal-binding</keyword>
<gene>
    <name evidence="8" type="ORF">CCAM_LOCUS16363</name>
</gene>
<evidence type="ECO:0000259" key="7">
    <source>
        <dbReference type="PROSITE" id="PS50600"/>
    </source>
</evidence>
<dbReference type="PROSITE" id="PS50600">
    <property type="entry name" value="ULP_PROTEASE"/>
    <property type="match status" value="1"/>
</dbReference>
<dbReference type="GO" id="GO:0003676">
    <property type="term" value="F:nucleic acid binding"/>
    <property type="evidence" value="ECO:0007669"/>
    <property type="project" value="InterPro"/>
</dbReference>
<feature type="compositionally biased region" description="Acidic residues" evidence="5">
    <location>
        <begin position="1374"/>
        <end position="1386"/>
    </location>
</feature>